<dbReference type="PIRSF" id="PIRSF026782">
    <property type="entry name" value="CbiD"/>
    <property type="match status" value="1"/>
</dbReference>
<evidence type="ECO:0000256" key="5">
    <source>
        <dbReference type="HAMAP-Rule" id="MF_00787"/>
    </source>
</evidence>
<dbReference type="PANTHER" id="PTHR35863:SF1">
    <property type="entry name" value="COBALT-PRECORRIN-5B C(1)-METHYLTRANSFERASE"/>
    <property type="match status" value="1"/>
</dbReference>
<evidence type="ECO:0000256" key="3">
    <source>
        <dbReference type="ARBA" id="ARBA00022679"/>
    </source>
</evidence>
<dbReference type="GO" id="GO:0032259">
    <property type="term" value="P:methylation"/>
    <property type="evidence" value="ECO:0007669"/>
    <property type="project" value="UniProtKB-KW"/>
</dbReference>
<dbReference type="InterPro" id="IPR036074">
    <property type="entry name" value="CbiD_sf"/>
</dbReference>
<dbReference type="InterPro" id="IPR002748">
    <property type="entry name" value="CbiD"/>
</dbReference>
<dbReference type="AlphaFoldDB" id="A0A921INY1"/>
<sequence>MALDLYRVSAGRRLRCGYTTGTCAALASQAATRLLLDGSAPASAAVVTPAGVRVESEVLDARAGAGWARCAIRKDGGDDVDATDGALVCAQVEAAERDGVAIEGGVGVGRVTKPGLDQPVGAAAINTVPRAMISEAVRDVCRERGYAGGLKVTISVPEGERIARRTFNPKLGIEGGISILGTTGIVEPRSLAALRESIELEIRQHAALGCRTLVIVPGNYGYDYLAGHLDTGRAPVVACSNFMGAALDAAVACGFERILVVGHIGKMVKVAGGIMDTHSRVADGRAEIVCAHAALAGAAGSVAREIMDAATTDAMLDVVERAGVLDEVLESLSRALAGHLRDRVALGCDAGSRPACEVAAIVFSQVRGELFSTSGAHGLCETLRSEYGRR</sequence>
<dbReference type="EC" id="2.1.1.195" evidence="5"/>
<evidence type="ECO:0000256" key="4">
    <source>
        <dbReference type="ARBA" id="ARBA00022691"/>
    </source>
</evidence>
<keyword evidence="1 5" id="KW-0169">Cobalamin biosynthesis</keyword>
<dbReference type="HAMAP" id="MF_00787">
    <property type="entry name" value="CbiD"/>
    <property type="match status" value="1"/>
</dbReference>
<proteinExistence type="inferred from homology"/>
<keyword evidence="2 5" id="KW-0489">Methyltransferase</keyword>
<comment type="pathway">
    <text evidence="5">Cofactor biosynthesis; adenosylcobalamin biosynthesis; cob(II)yrinate a,c-diamide from sirohydrochlorin (anaerobic route): step 6/10.</text>
</comment>
<dbReference type="NCBIfam" id="TIGR00312">
    <property type="entry name" value="cbiD"/>
    <property type="match status" value="1"/>
</dbReference>
<evidence type="ECO:0000256" key="2">
    <source>
        <dbReference type="ARBA" id="ARBA00022603"/>
    </source>
</evidence>
<dbReference type="SUPFAM" id="SSF111342">
    <property type="entry name" value="CbiD-like"/>
    <property type="match status" value="1"/>
</dbReference>
<reference evidence="6" key="1">
    <citation type="journal article" date="2021" name="PeerJ">
        <title>Extensive microbial diversity within the chicken gut microbiome revealed by metagenomics and culture.</title>
        <authorList>
            <person name="Gilroy R."/>
            <person name="Ravi A."/>
            <person name="Getino M."/>
            <person name="Pursley I."/>
            <person name="Horton D.L."/>
            <person name="Alikhan N.F."/>
            <person name="Baker D."/>
            <person name="Gharbi K."/>
            <person name="Hall N."/>
            <person name="Watson M."/>
            <person name="Adriaenssens E.M."/>
            <person name="Foster-Nyarko E."/>
            <person name="Jarju S."/>
            <person name="Secka A."/>
            <person name="Antonio M."/>
            <person name="Oren A."/>
            <person name="Chaudhuri R.R."/>
            <person name="La Ragione R."/>
            <person name="Hildebrand F."/>
            <person name="Pallen M.J."/>
        </authorList>
    </citation>
    <scope>NUCLEOTIDE SEQUENCE</scope>
    <source>
        <strain evidence="6">ChiGjej2B2-7701</strain>
    </source>
</reference>
<evidence type="ECO:0000313" key="6">
    <source>
        <dbReference type="EMBL" id="HJG30466.1"/>
    </source>
</evidence>
<organism evidence="6 7">
    <name type="scientific">Collinsella ihumii</name>
    <dbReference type="NCBI Taxonomy" id="1720204"/>
    <lineage>
        <taxon>Bacteria</taxon>
        <taxon>Bacillati</taxon>
        <taxon>Actinomycetota</taxon>
        <taxon>Coriobacteriia</taxon>
        <taxon>Coriobacteriales</taxon>
        <taxon>Coriobacteriaceae</taxon>
        <taxon>Collinsella</taxon>
    </lineage>
</organism>
<dbReference type="Gene3D" id="3.30.2110.10">
    <property type="entry name" value="CbiD-like"/>
    <property type="match status" value="1"/>
</dbReference>
<dbReference type="GO" id="GO:0008168">
    <property type="term" value="F:methyltransferase activity"/>
    <property type="evidence" value="ECO:0007669"/>
    <property type="project" value="UniProtKB-UniRule"/>
</dbReference>
<comment type="caution">
    <text evidence="6">The sequence shown here is derived from an EMBL/GenBank/DDBJ whole genome shotgun (WGS) entry which is preliminary data.</text>
</comment>
<dbReference type="GO" id="GO:0019251">
    <property type="term" value="P:anaerobic cobalamin biosynthetic process"/>
    <property type="evidence" value="ECO:0007669"/>
    <property type="project" value="UniProtKB-UniRule"/>
</dbReference>
<accession>A0A921INY1</accession>
<dbReference type="PANTHER" id="PTHR35863">
    <property type="entry name" value="COBALT-PRECORRIN-5B C(1)-METHYLTRANSFERASE"/>
    <property type="match status" value="1"/>
</dbReference>
<protein>
    <recommendedName>
        <fullName evidence="5">Cobalt-precorrin-5B C(1)-methyltransferase</fullName>
        <ecNumber evidence="5">2.1.1.195</ecNumber>
    </recommendedName>
    <alternativeName>
        <fullName evidence="5">Cobalt-precorrin-6A synthase</fullName>
    </alternativeName>
</protein>
<comment type="similarity">
    <text evidence="5">Belongs to the CbiD family.</text>
</comment>
<reference evidence="6" key="2">
    <citation type="submission" date="2021-09" db="EMBL/GenBank/DDBJ databases">
        <authorList>
            <person name="Gilroy R."/>
        </authorList>
    </citation>
    <scope>NUCLEOTIDE SEQUENCE</scope>
    <source>
        <strain evidence="6">ChiGjej2B2-7701</strain>
    </source>
</reference>
<comment type="catalytic activity">
    <reaction evidence="5">
        <text>Co-precorrin-5B + S-adenosyl-L-methionine = Co-precorrin-6A + S-adenosyl-L-homocysteine</text>
        <dbReference type="Rhea" id="RHEA:26285"/>
        <dbReference type="ChEBI" id="CHEBI:57856"/>
        <dbReference type="ChEBI" id="CHEBI:59789"/>
        <dbReference type="ChEBI" id="CHEBI:60063"/>
        <dbReference type="ChEBI" id="CHEBI:60064"/>
        <dbReference type="EC" id="2.1.1.195"/>
    </reaction>
</comment>
<gene>
    <name evidence="5 6" type="primary">cbiD</name>
    <name evidence="6" type="ORF">K8U80_03610</name>
</gene>
<dbReference type="Pfam" id="PF01888">
    <property type="entry name" value="CbiD"/>
    <property type="match status" value="1"/>
</dbReference>
<evidence type="ECO:0000313" key="7">
    <source>
        <dbReference type="Proteomes" id="UP000746751"/>
    </source>
</evidence>
<keyword evidence="4 5" id="KW-0949">S-adenosyl-L-methionine</keyword>
<keyword evidence="3 5" id="KW-0808">Transferase</keyword>
<dbReference type="Proteomes" id="UP000746751">
    <property type="component" value="Unassembled WGS sequence"/>
</dbReference>
<comment type="function">
    <text evidence="5">Catalyzes the methylation of C-1 in cobalt-precorrin-5B to form cobalt-precorrin-6A.</text>
</comment>
<name>A0A921INY1_9ACTN</name>
<dbReference type="EMBL" id="DYVF01000027">
    <property type="protein sequence ID" value="HJG30466.1"/>
    <property type="molecule type" value="Genomic_DNA"/>
</dbReference>
<evidence type="ECO:0000256" key="1">
    <source>
        <dbReference type="ARBA" id="ARBA00022573"/>
    </source>
</evidence>